<feature type="domain" description="ASCH" evidence="1">
    <location>
        <begin position="38"/>
        <end position="159"/>
    </location>
</feature>
<dbReference type="Gene3D" id="3.10.400.10">
    <property type="entry name" value="Sulfate adenylyltransferase"/>
    <property type="match status" value="1"/>
</dbReference>
<dbReference type="PANTHER" id="PTHR39203">
    <property type="entry name" value="CYTOPLASMIC PROTEIN-RELATED"/>
    <property type="match status" value="1"/>
</dbReference>
<evidence type="ECO:0000313" key="3">
    <source>
        <dbReference type="Proteomes" id="UP000252167"/>
    </source>
</evidence>
<name>A0A365YGY5_9MICC</name>
<protein>
    <recommendedName>
        <fullName evidence="1">ASCH domain-containing protein</fullName>
    </recommendedName>
</protein>
<dbReference type="RefSeq" id="WP_113607211.1">
    <property type="nucleotide sequence ID" value="NZ_POAF01000003.1"/>
</dbReference>
<reference evidence="2 3" key="1">
    <citation type="submission" date="2018-01" db="EMBL/GenBank/DDBJ databases">
        <title>Glutamicibacter soli strain NHPC-3 Whole genome sequence and assembly.</title>
        <authorList>
            <person name="Choudhury P."/>
            <person name="Gupta D."/>
            <person name="Sengupta K."/>
            <person name="Jawed A."/>
            <person name="Sultana N."/>
            <person name="Saha P."/>
        </authorList>
    </citation>
    <scope>NUCLEOTIDE SEQUENCE [LARGE SCALE GENOMIC DNA]</scope>
    <source>
        <strain evidence="2 3">NHPC-3</strain>
    </source>
</reference>
<evidence type="ECO:0000259" key="1">
    <source>
        <dbReference type="SMART" id="SM01022"/>
    </source>
</evidence>
<evidence type="ECO:0000313" key="2">
    <source>
        <dbReference type="EMBL" id="RBM01966.1"/>
    </source>
</evidence>
<dbReference type="InterPro" id="IPR007374">
    <property type="entry name" value="ASCH_domain"/>
</dbReference>
<dbReference type="EMBL" id="POAF01000003">
    <property type="protein sequence ID" value="RBM01966.1"/>
    <property type="molecule type" value="Genomic_DNA"/>
</dbReference>
<dbReference type="Pfam" id="PF04266">
    <property type="entry name" value="ASCH"/>
    <property type="match status" value="1"/>
</dbReference>
<dbReference type="AlphaFoldDB" id="A0A365YGY5"/>
<accession>A0A365YGY5</accession>
<dbReference type="PANTHER" id="PTHR39203:SF1">
    <property type="entry name" value="CYTOPLASMIC PROTEIN"/>
    <property type="match status" value="1"/>
</dbReference>
<dbReference type="InterPro" id="IPR009326">
    <property type="entry name" value="DUF984"/>
</dbReference>
<comment type="caution">
    <text evidence="2">The sequence shown here is derived from an EMBL/GenBank/DDBJ whole genome shotgun (WGS) entry which is preliminary data.</text>
</comment>
<keyword evidence="3" id="KW-1185">Reference proteome</keyword>
<dbReference type="SUPFAM" id="SSF88697">
    <property type="entry name" value="PUA domain-like"/>
    <property type="match status" value="1"/>
</dbReference>
<sequence>MSELPELNLEAAEKMWRAYLSARSIAPEDAPGYVVECYGDSAELAEELLHEVMYGTKRATSSLAKEYRQHGEAEPKAGDHWVVCDGSGEPRIIQRVVSVQRSSFFDVPAEFAAAEGEGNLSLEYWRRVHRGYWTRTQAEIGCDWTPEQTTQPGEELLLERDEICWPPEFADAPGV</sequence>
<dbReference type="SMART" id="SM01022">
    <property type="entry name" value="ASCH"/>
    <property type="match status" value="1"/>
</dbReference>
<dbReference type="InterPro" id="IPR015947">
    <property type="entry name" value="PUA-like_sf"/>
</dbReference>
<gene>
    <name evidence="2" type="ORF">C1H84_09060</name>
</gene>
<proteinExistence type="predicted"/>
<organism evidence="2 3">
    <name type="scientific">Glutamicibacter soli</name>
    <dbReference type="NCBI Taxonomy" id="453836"/>
    <lineage>
        <taxon>Bacteria</taxon>
        <taxon>Bacillati</taxon>
        <taxon>Actinomycetota</taxon>
        <taxon>Actinomycetes</taxon>
        <taxon>Micrococcales</taxon>
        <taxon>Micrococcaceae</taxon>
        <taxon>Glutamicibacter</taxon>
    </lineage>
</organism>
<dbReference type="Proteomes" id="UP000252167">
    <property type="component" value="Unassembled WGS sequence"/>
</dbReference>